<evidence type="ECO:0000256" key="4">
    <source>
        <dbReference type="ARBA" id="ARBA00023014"/>
    </source>
</evidence>
<gene>
    <name evidence="6" type="ORF">C7391_0761</name>
</gene>
<proteinExistence type="predicted"/>
<protein>
    <submittedName>
        <fullName evidence="6">Putative ferredoxin-like protein</fullName>
    </submittedName>
</protein>
<evidence type="ECO:0000313" key="7">
    <source>
        <dbReference type="Proteomes" id="UP000294855"/>
    </source>
</evidence>
<dbReference type="EMBL" id="SNYS01000007">
    <property type="protein sequence ID" value="TDQ69435.1"/>
    <property type="molecule type" value="Genomic_DNA"/>
</dbReference>
<dbReference type="InterPro" id="IPR007202">
    <property type="entry name" value="4Fe-4S_dom"/>
</dbReference>
<dbReference type="Proteomes" id="UP000294855">
    <property type="component" value="Unassembled WGS sequence"/>
</dbReference>
<dbReference type="GO" id="GO:0051539">
    <property type="term" value="F:4 iron, 4 sulfur cluster binding"/>
    <property type="evidence" value="ECO:0007669"/>
    <property type="project" value="UniProtKB-KW"/>
</dbReference>
<evidence type="ECO:0000256" key="2">
    <source>
        <dbReference type="ARBA" id="ARBA00022723"/>
    </source>
</evidence>
<feature type="domain" description="4Fe-4S" evidence="5">
    <location>
        <begin position="70"/>
        <end position="133"/>
    </location>
</feature>
<evidence type="ECO:0000313" key="6">
    <source>
        <dbReference type="EMBL" id="TDQ69435.1"/>
    </source>
</evidence>
<dbReference type="InterPro" id="IPR019224">
    <property type="entry name" value="DUF2148"/>
</dbReference>
<dbReference type="AlphaFoldDB" id="A0A484F5F6"/>
<evidence type="ECO:0000256" key="1">
    <source>
        <dbReference type="ARBA" id="ARBA00022485"/>
    </source>
</evidence>
<keyword evidence="2" id="KW-0479">Metal-binding</keyword>
<sequence>MRVNCEKEAVNQMALEILAAARTAPKAKGFDNIVTYLLEEEDVEKVATAMENLAEKLGAFLIRDAENIRNSDAVIMIGLKETRPIGLNCGACGFETCADFKNAEKTKETPFNGPICSVKSVDLGIALGSAAAKAKDMCLDNRIMYSAGAAACKTGMIDAECAYAIPLSMSGKSIYFDRAEMAAAKQMKK</sequence>
<dbReference type="PANTHER" id="PTHR40101:SF1">
    <property type="entry name" value="4FE-4S DOMAIN-CONTAINING PROTEIN"/>
    <property type="match status" value="1"/>
</dbReference>
<dbReference type="PROSITE" id="PS51656">
    <property type="entry name" value="4FE4S"/>
    <property type="match status" value="1"/>
</dbReference>
<evidence type="ECO:0000256" key="3">
    <source>
        <dbReference type="ARBA" id="ARBA00023004"/>
    </source>
</evidence>
<dbReference type="PANTHER" id="PTHR40101">
    <property type="entry name" value="CONSERVED PROTEIN"/>
    <property type="match status" value="1"/>
</dbReference>
<dbReference type="OrthoDB" id="146335at2157"/>
<dbReference type="GO" id="GO:0046872">
    <property type="term" value="F:metal ion binding"/>
    <property type="evidence" value="ECO:0007669"/>
    <property type="project" value="UniProtKB-KW"/>
</dbReference>
<keyword evidence="3" id="KW-0408">Iron</keyword>
<dbReference type="RefSeq" id="WP_133517229.1">
    <property type="nucleotide sequence ID" value="NZ_JAHDUW010000002.1"/>
</dbReference>
<keyword evidence="1" id="KW-0004">4Fe-4S</keyword>
<reference evidence="6 7" key="1">
    <citation type="submission" date="2019-03" db="EMBL/GenBank/DDBJ databases">
        <title>Genomic Encyclopedia of Type Strains, Phase IV (KMG-IV): sequencing the most valuable type-strain genomes for metagenomic binning, comparative biology and taxonomic classification.</title>
        <authorList>
            <person name="Goeker M."/>
        </authorList>
    </citation>
    <scope>NUCLEOTIDE SEQUENCE [LARGE SCALE GENOMIC DNA]</scope>
    <source>
        <strain evidence="6 7">DSM 13328</strain>
    </source>
</reference>
<comment type="caution">
    <text evidence="6">The sequence shown here is derived from an EMBL/GenBank/DDBJ whole genome shotgun (WGS) entry which is preliminary data.</text>
</comment>
<evidence type="ECO:0000259" key="5">
    <source>
        <dbReference type="PROSITE" id="PS51656"/>
    </source>
</evidence>
<name>A0A484F5F6_9EURY</name>
<dbReference type="Pfam" id="PF09918">
    <property type="entry name" value="DUF2148"/>
    <property type="match status" value="1"/>
</dbReference>
<accession>A0A484F5F6</accession>
<keyword evidence="4" id="KW-0411">Iron-sulfur</keyword>
<keyword evidence="7" id="KW-1185">Reference proteome</keyword>
<organism evidence="6 7">
    <name type="scientific">Methanimicrococcus blatticola</name>
    <dbReference type="NCBI Taxonomy" id="91560"/>
    <lineage>
        <taxon>Archaea</taxon>
        <taxon>Methanobacteriati</taxon>
        <taxon>Methanobacteriota</taxon>
        <taxon>Stenosarchaea group</taxon>
        <taxon>Methanomicrobia</taxon>
        <taxon>Methanosarcinales</taxon>
        <taxon>Methanosarcinaceae</taxon>
        <taxon>Methanimicrococcus</taxon>
    </lineage>
</organism>